<protein>
    <submittedName>
        <fullName evidence="1">Uncharacterized protein</fullName>
    </submittedName>
</protein>
<name>A0A2J7TMC8_METSI</name>
<dbReference type="Proteomes" id="UP000236286">
    <property type="component" value="Unassembled WGS sequence"/>
</dbReference>
<organism evidence="1 2">
    <name type="scientific">Methylocella silvestris</name>
    <dbReference type="NCBI Taxonomy" id="199596"/>
    <lineage>
        <taxon>Bacteria</taxon>
        <taxon>Pseudomonadati</taxon>
        <taxon>Pseudomonadota</taxon>
        <taxon>Alphaproteobacteria</taxon>
        <taxon>Hyphomicrobiales</taxon>
        <taxon>Beijerinckiaceae</taxon>
        <taxon>Methylocella</taxon>
    </lineage>
</organism>
<gene>
    <name evidence="1" type="ORF">CR492_03205</name>
</gene>
<accession>A0A2J7TMC8</accession>
<dbReference type="EMBL" id="PDZR01000001">
    <property type="protein sequence ID" value="PNG27910.1"/>
    <property type="molecule type" value="Genomic_DNA"/>
</dbReference>
<sequence>MAQNLIPFIARKPNLATDPDLQNYLDHHLIRGWRQSLVSIGIKAENGDGDAAKVAIAMAAWVAALCRRQKRESRRAALVGAGGAVISLAKFRAARGPRGDHSPAR</sequence>
<evidence type="ECO:0000313" key="2">
    <source>
        <dbReference type="Proteomes" id="UP000236286"/>
    </source>
</evidence>
<reference evidence="1 2" key="1">
    <citation type="submission" date="2017-10" db="EMBL/GenBank/DDBJ databases">
        <title>Genome announcement of Methylocella silvestris TVC from permafrost.</title>
        <authorList>
            <person name="Wang J."/>
            <person name="Geng K."/>
            <person name="Ul-Haque F."/>
            <person name="Crombie A.T."/>
            <person name="Street L.E."/>
            <person name="Wookey P.A."/>
            <person name="Murrell J.C."/>
            <person name="Pratscher J."/>
        </authorList>
    </citation>
    <scope>NUCLEOTIDE SEQUENCE [LARGE SCALE GENOMIC DNA]</scope>
    <source>
        <strain evidence="1 2">TVC</strain>
    </source>
</reference>
<proteinExistence type="predicted"/>
<dbReference type="AlphaFoldDB" id="A0A2J7TMC8"/>
<comment type="caution">
    <text evidence="1">The sequence shown here is derived from an EMBL/GenBank/DDBJ whole genome shotgun (WGS) entry which is preliminary data.</text>
</comment>
<evidence type="ECO:0000313" key="1">
    <source>
        <dbReference type="EMBL" id="PNG27910.1"/>
    </source>
</evidence>